<name>A0AAN6SNH4_9PEZI</name>
<dbReference type="AlphaFoldDB" id="A0AAN6SNH4"/>
<organism evidence="2 3">
    <name type="scientific">Parachaetomium inaequale</name>
    <dbReference type="NCBI Taxonomy" id="2588326"/>
    <lineage>
        <taxon>Eukaryota</taxon>
        <taxon>Fungi</taxon>
        <taxon>Dikarya</taxon>
        <taxon>Ascomycota</taxon>
        <taxon>Pezizomycotina</taxon>
        <taxon>Sordariomycetes</taxon>
        <taxon>Sordariomycetidae</taxon>
        <taxon>Sordariales</taxon>
        <taxon>Chaetomiaceae</taxon>
        <taxon>Parachaetomium</taxon>
    </lineage>
</organism>
<evidence type="ECO:0000313" key="2">
    <source>
        <dbReference type="EMBL" id="KAK4034139.1"/>
    </source>
</evidence>
<dbReference type="EMBL" id="MU854493">
    <property type="protein sequence ID" value="KAK4034139.1"/>
    <property type="molecule type" value="Genomic_DNA"/>
</dbReference>
<comment type="caution">
    <text evidence="2">The sequence shown here is derived from an EMBL/GenBank/DDBJ whole genome shotgun (WGS) entry which is preliminary data.</text>
</comment>
<keyword evidence="3" id="KW-1185">Reference proteome</keyword>
<evidence type="ECO:0000256" key="1">
    <source>
        <dbReference type="SAM" id="MobiDB-lite"/>
    </source>
</evidence>
<dbReference type="PANTHER" id="PTHR10811">
    <property type="entry name" value="FRINGE-RELATED"/>
    <property type="match status" value="1"/>
</dbReference>
<dbReference type="Gene3D" id="3.90.550.50">
    <property type="match status" value="1"/>
</dbReference>
<gene>
    <name evidence="2" type="ORF">C8A01DRAFT_39397</name>
</gene>
<feature type="region of interest" description="Disordered" evidence="1">
    <location>
        <begin position="37"/>
        <end position="81"/>
    </location>
</feature>
<dbReference type="Proteomes" id="UP001303115">
    <property type="component" value="Unassembled WGS sequence"/>
</dbReference>
<sequence>MMLAHQCSARAYLAVLVAVLLTVLLLTAHRLHNGSSIGLPTLTDGGRKNAGADHKDPQRPPSTESSKAPPGTAAGGSSGGSAPAFCDQDWNLLRSKDLDLSENVVYTRRCVKPAYGNVNRDAVASVAGPLISGTTTLNLKAECAHLTPPPCEPLTLEVPPTYPPPEGQYSHLVFGIASSYERVQESLPSFAHWLAGTGAQLVAVVSDADEAPKPNLRALETLYRNHHVNATIIAPKQKESLPRINTKEDEKLRRPAAVEQLHFLLIRDMLDIATPQTQWLGVLDDDTFFPAMHPLDLALRQHDHTKQVWLGALADNWVSVKIWGFMAYGGAGTFLSMPLARQLEPHLEACVRETDISSGDGMLRDCVYSRSTTKLTLVEGLYQHDFMGDASGFFESGRRALSLHHWKSWYSAPVPLMAAITDVCGDCFLQRWRFGKDTLLANGYSITVYREGLDSLLLDRMEGTFNEADGRFDFIYGPFRPRLGNDQKKSYRLKAVDGGTARGDHFRQVYVHRAKRDEEGTKPVDEVVELVWEV</sequence>
<reference evidence="3" key="1">
    <citation type="journal article" date="2023" name="Mol. Phylogenet. Evol.">
        <title>Genome-scale phylogeny and comparative genomics of the fungal order Sordariales.</title>
        <authorList>
            <person name="Hensen N."/>
            <person name="Bonometti L."/>
            <person name="Westerberg I."/>
            <person name="Brannstrom I.O."/>
            <person name="Guillou S."/>
            <person name="Cros-Aarteil S."/>
            <person name="Calhoun S."/>
            <person name="Haridas S."/>
            <person name="Kuo A."/>
            <person name="Mondo S."/>
            <person name="Pangilinan J."/>
            <person name="Riley R."/>
            <person name="LaButti K."/>
            <person name="Andreopoulos B."/>
            <person name="Lipzen A."/>
            <person name="Chen C."/>
            <person name="Yan M."/>
            <person name="Daum C."/>
            <person name="Ng V."/>
            <person name="Clum A."/>
            <person name="Steindorff A."/>
            <person name="Ohm R.A."/>
            <person name="Martin F."/>
            <person name="Silar P."/>
            <person name="Natvig D.O."/>
            <person name="Lalanne C."/>
            <person name="Gautier V."/>
            <person name="Ament-Velasquez S.L."/>
            <person name="Kruys A."/>
            <person name="Hutchinson M.I."/>
            <person name="Powell A.J."/>
            <person name="Barry K."/>
            <person name="Miller A.N."/>
            <person name="Grigoriev I.V."/>
            <person name="Debuchy R."/>
            <person name="Gladieux P."/>
            <person name="Hiltunen Thoren M."/>
            <person name="Johannesson H."/>
        </authorList>
    </citation>
    <scope>NUCLEOTIDE SEQUENCE [LARGE SCALE GENOMIC DNA]</scope>
    <source>
        <strain evidence="3">CBS 284.82</strain>
    </source>
</reference>
<feature type="compositionally biased region" description="Basic and acidic residues" evidence="1">
    <location>
        <begin position="45"/>
        <end position="58"/>
    </location>
</feature>
<dbReference type="Pfam" id="PF04646">
    <property type="entry name" value="DUF604"/>
    <property type="match status" value="1"/>
</dbReference>
<accession>A0AAN6SNH4</accession>
<proteinExistence type="predicted"/>
<dbReference type="InterPro" id="IPR006740">
    <property type="entry name" value="DUF604"/>
</dbReference>
<evidence type="ECO:0000313" key="3">
    <source>
        <dbReference type="Proteomes" id="UP001303115"/>
    </source>
</evidence>
<protein>
    <submittedName>
        <fullName evidence="2">Glycosyltransferase</fullName>
    </submittedName>
</protein>